<dbReference type="Proteomes" id="UP000324065">
    <property type="component" value="Unassembled WGS sequence"/>
</dbReference>
<evidence type="ECO:0000313" key="4">
    <source>
        <dbReference type="EMBL" id="KAA5606559.1"/>
    </source>
</evidence>
<evidence type="ECO:0008006" key="6">
    <source>
        <dbReference type="Google" id="ProtNLM"/>
    </source>
</evidence>
<dbReference type="EMBL" id="VWPJ01000004">
    <property type="protein sequence ID" value="KAA5606559.1"/>
    <property type="molecule type" value="Genomic_DNA"/>
</dbReference>
<feature type="domain" description="DUF7256" evidence="3">
    <location>
        <begin position="7"/>
        <end position="143"/>
    </location>
</feature>
<feature type="domain" description="DUF6892" evidence="2">
    <location>
        <begin position="158"/>
        <end position="345"/>
    </location>
</feature>
<dbReference type="Pfam" id="PF21832">
    <property type="entry name" value="DUF6892"/>
    <property type="match status" value="1"/>
</dbReference>
<evidence type="ECO:0000256" key="1">
    <source>
        <dbReference type="SAM" id="MobiDB-lite"/>
    </source>
</evidence>
<keyword evidence="5" id="KW-1185">Reference proteome</keyword>
<accession>A0A5M6IFM9</accession>
<reference evidence="4 5" key="1">
    <citation type="submission" date="2019-09" db="EMBL/GenBank/DDBJ databases">
        <title>Genome sequence of Roseospira marina, one of the more divergent members of the non-sulfur purple photosynthetic bacterial family, the Rhodospirillaceae.</title>
        <authorList>
            <person name="Meyer T."/>
            <person name="Kyndt J."/>
        </authorList>
    </citation>
    <scope>NUCLEOTIDE SEQUENCE [LARGE SCALE GENOMIC DNA]</scope>
    <source>
        <strain evidence="4 5">DSM 15113</strain>
    </source>
</reference>
<protein>
    <recommendedName>
        <fullName evidence="6">Leucine-rich repeat domain-containing protein</fullName>
    </recommendedName>
</protein>
<evidence type="ECO:0000259" key="2">
    <source>
        <dbReference type="Pfam" id="PF21832"/>
    </source>
</evidence>
<sequence length="361" mass="39981">MDGTNAPDPEALAALRPGMPISRVAEAMGSAWRAPPDHTGGVIDGLEHSHGVVVRLDQDDVIASIEFGWRFTKAAVDGFRIGMTLADVQALDPDVTVGDDLPRMRGVREGRRRLPTGVEMRLRFTRESLRSIRFTDHSATSRDPTAPPYPEPAGEPGAPFADPNFKLVVLSSLLREKELDLGTPEMLATHVLGRPVDLEDEGYDLIPEVLEYLRRYPLTDTLLAKVRSLYFDGGENIYVYPWYFWDGESYEFEVSSLQGIEHCPNVTDIDAIAMIDEIDIRQLTSLPHLESLSISTDFVGLDALLELPSLKTFRLIDTDTYKEAITPGHPTRSLLESLKSQGVSVAVRPGTWGGGRQPVFR</sequence>
<comment type="caution">
    <text evidence="4">The sequence shown here is derived from an EMBL/GenBank/DDBJ whole genome shotgun (WGS) entry which is preliminary data.</text>
</comment>
<name>A0A5M6IFM9_9PROT</name>
<dbReference type="Pfam" id="PF23917">
    <property type="entry name" value="DUF7256"/>
    <property type="match status" value="1"/>
</dbReference>
<dbReference type="InterPro" id="IPR055680">
    <property type="entry name" value="DUF7256"/>
</dbReference>
<dbReference type="OrthoDB" id="8606752at2"/>
<dbReference type="AlphaFoldDB" id="A0A5M6IFM9"/>
<evidence type="ECO:0000259" key="3">
    <source>
        <dbReference type="Pfam" id="PF23917"/>
    </source>
</evidence>
<gene>
    <name evidence="4" type="ORF">F1188_06005</name>
</gene>
<feature type="region of interest" description="Disordered" evidence="1">
    <location>
        <begin position="135"/>
        <end position="157"/>
    </location>
</feature>
<organism evidence="4 5">
    <name type="scientific">Roseospira marina</name>
    <dbReference type="NCBI Taxonomy" id="140057"/>
    <lineage>
        <taxon>Bacteria</taxon>
        <taxon>Pseudomonadati</taxon>
        <taxon>Pseudomonadota</taxon>
        <taxon>Alphaproteobacteria</taxon>
        <taxon>Rhodospirillales</taxon>
        <taxon>Rhodospirillaceae</taxon>
        <taxon>Roseospira</taxon>
    </lineage>
</organism>
<evidence type="ECO:0000313" key="5">
    <source>
        <dbReference type="Proteomes" id="UP000324065"/>
    </source>
</evidence>
<dbReference type="InterPro" id="IPR054187">
    <property type="entry name" value="DUF6892"/>
</dbReference>
<proteinExistence type="predicted"/>